<protein>
    <submittedName>
        <fullName evidence="2">Uncharacterized protein</fullName>
    </submittedName>
</protein>
<name>A0A8S2UHY1_9BILA</name>
<evidence type="ECO:0000313" key="1">
    <source>
        <dbReference type="EMBL" id="CAF1555228.1"/>
    </source>
</evidence>
<dbReference type="AlphaFoldDB" id="A0A8S2UHY1"/>
<proteinExistence type="predicted"/>
<evidence type="ECO:0000313" key="2">
    <source>
        <dbReference type="EMBL" id="CAF4345839.1"/>
    </source>
</evidence>
<evidence type="ECO:0000313" key="3">
    <source>
        <dbReference type="Proteomes" id="UP000682733"/>
    </source>
</evidence>
<feature type="non-terminal residue" evidence="2">
    <location>
        <position position="1"/>
    </location>
</feature>
<sequence>NNEEWRAVWALSDLDNIYSINLISLWLINHPLLHILIDSNNYLCYVLSAKHFTKKLQKTRFKIKLNKWYRLTINKQRNSQEELYNNNQYAGHYELWFNDQCIVLNEQQQKEHMEHEPDFPFLPYNSLVICNCNNNCLLKTDHVLVRSRRFLSYEILAMYEQQTTIDKINI</sequence>
<comment type="caution">
    <text evidence="2">The sequence shown here is derived from an EMBL/GenBank/DDBJ whole genome shotgun (WGS) entry which is preliminary data.</text>
</comment>
<dbReference type="EMBL" id="CAJNOK010041043">
    <property type="protein sequence ID" value="CAF1555228.1"/>
    <property type="molecule type" value="Genomic_DNA"/>
</dbReference>
<reference evidence="2" key="1">
    <citation type="submission" date="2021-02" db="EMBL/GenBank/DDBJ databases">
        <authorList>
            <person name="Nowell W R."/>
        </authorList>
    </citation>
    <scope>NUCLEOTIDE SEQUENCE</scope>
</reference>
<gene>
    <name evidence="1" type="ORF">OVA965_LOCUS39511</name>
    <name evidence="2" type="ORF">TMI583_LOCUS40815</name>
</gene>
<dbReference type="Proteomes" id="UP000677228">
    <property type="component" value="Unassembled WGS sequence"/>
</dbReference>
<accession>A0A8S2UHY1</accession>
<dbReference type="Proteomes" id="UP000682733">
    <property type="component" value="Unassembled WGS sequence"/>
</dbReference>
<dbReference type="EMBL" id="CAJOBA010063555">
    <property type="protein sequence ID" value="CAF4345839.1"/>
    <property type="molecule type" value="Genomic_DNA"/>
</dbReference>
<organism evidence="2 3">
    <name type="scientific">Didymodactylos carnosus</name>
    <dbReference type="NCBI Taxonomy" id="1234261"/>
    <lineage>
        <taxon>Eukaryota</taxon>
        <taxon>Metazoa</taxon>
        <taxon>Spiralia</taxon>
        <taxon>Gnathifera</taxon>
        <taxon>Rotifera</taxon>
        <taxon>Eurotatoria</taxon>
        <taxon>Bdelloidea</taxon>
        <taxon>Philodinida</taxon>
        <taxon>Philodinidae</taxon>
        <taxon>Didymodactylos</taxon>
    </lineage>
</organism>
<feature type="non-terminal residue" evidence="2">
    <location>
        <position position="170"/>
    </location>
</feature>